<keyword evidence="2" id="KW-1185">Reference proteome</keyword>
<comment type="caution">
    <text evidence="1">The sequence shown here is derived from an EMBL/GenBank/DDBJ whole genome shotgun (WGS) entry which is preliminary data.</text>
</comment>
<reference evidence="1" key="1">
    <citation type="submission" date="2020-10" db="EMBL/GenBank/DDBJ databases">
        <title>Ca. Dormibacterota MAGs.</title>
        <authorList>
            <person name="Montgomery K."/>
        </authorList>
    </citation>
    <scope>NUCLEOTIDE SEQUENCE [LARGE SCALE GENOMIC DNA]</scope>
    <source>
        <strain evidence="1">SC8812_S17_10</strain>
    </source>
</reference>
<dbReference type="Proteomes" id="UP000612893">
    <property type="component" value="Unassembled WGS sequence"/>
</dbReference>
<proteinExistence type="predicted"/>
<dbReference type="AlphaFoldDB" id="A0A934KCQ9"/>
<gene>
    <name evidence="1" type="ORF">JF922_21715</name>
</gene>
<evidence type="ECO:0000313" key="1">
    <source>
        <dbReference type="EMBL" id="MBJ7600673.1"/>
    </source>
</evidence>
<evidence type="ECO:0000313" key="2">
    <source>
        <dbReference type="Proteomes" id="UP000612893"/>
    </source>
</evidence>
<dbReference type="EMBL" id="JAEKNR010000217">
    <property type="protein sequence ID" value="MBJ7600673.1"/>
    <property type="molecule type" value="Genomic_DNA"/>
</dbReference>
<protein>
    <submittedName>
        <fullName evidence="1">Uncharacterized protein</fullName>
    </submittedName>
</protein>
<sequence>MSALSEGLWVRVGGGMQEVGTGRRHGPADPSFPPPGGPWSELRHNGRLIGWSPQGAVSRGVVRRAEEEGARLIQERRAYLLRRLGHKVRSSVLALQESARQAAFGRQELLEEIHDQALDVGKRAFAMTAVALDPVDPARSVVVGAVLNLAAPGADRTLPADAVVRAPEPVLVEALTRAYEWMGGPGSAIRGDLEGHWLRLEMEPAPGRRPLQIPELGEPLVRYLVDTHLEGWLDVSLAERVLIYLPAA</sequence>
<organism evidence="1 2">
    <name type="scientific">Candidatus Nephthysia bennettiae</name>
    <dbReference type="NCBI Taxonomy" id="3127016"/>
    <lineage>
        <taxon>Bacteria</taxon>
        <taxon>Bacillati</taxon>
        <taxon>Candidatus Dormiibacterota</taxon>
        <taxon>Candidatus Dormibacteria</taxon>
        <taxon>Candidatus Dormibacterales</taxon>
        <taxon>Candidatus Dormibacteraceae</taxon>
        <taxon>Candidatus Nephthysia</taxon>
    </lineage>
</organism>
<accession>A0A934KCQ9</accession>
<name>A0A934KCQ9_9BACT</name>